<accession>A0ABN7SUF5</accession>
<feature type="compositionally biased region" description="Polar residues" evidence="1">
    <location>
        <begin position="542"/>
        <end position="559"/>
    </location>
</feature>
<dbReference type="PANTHER" id="PTHR20953">
    <property type="entry name" value="KINASE-RELATED"/>
    <property type="match status" value="1"/>
</dbReference>
<evidence type="ECO:0000313" key="3">
    <source>
        <dbReference type="EMBL" id="CAG5108010.1"/>
    </source>
</evidence>
<reference evidence="3 4" key="1">
    <citation type="submission" date="2021-04" db="EMBL/GenBank/DDBJ databases">
        <authorList>
            <person name="Bliznina A."/>
        </authorList>
    </citation>
    <scope>NUCLEOTIDE SEQUENCE [LARGE SCALE GENOMIC DNA]</scope>
</reference>
<feature type="domain" description="Egal-1 winged helix" evidence="2">
    <location>
        <begin position="115"/>
        <end position="174"/>
    </location>
</feature>
<dbReference type="InterPro" id="IPR056589">
    <property type="entry name" value="WH_Egal-1"/>
</dbReference>
<evidence type="ECO:0000256" key="1">
    <source>
        <dbReference type="SAM" id="MobiDB-lite"/>
    </source>
</evidence>
<dbReference type="Pfam" id="PF23713">
    <property type="entry name" value="WHD_Egal"/>
    <property type="match status" value="1"/>
</dbReference>
<dbReference type="PANTHER" id="PTHR20953:SF3">
    <property type="entry name" value="P-LOOP CONTAINING NUCLEOSIDE TRIPHOSPHATE HYDROLASES SUPERFAMILY PROTEIN"/>
    <property type="match status" value="1"/>
</dbReference>
<name>A0ABN7SUF5_OIKDI</name>
<keyword evidence="4" id="KW-1185">Reference proteome</keyword>
<protein>
    <submittedName>
        <fullName evidence="3">Oidioi.mRNA.OKI2018_I69.chr1.g3595.t1.cds</fullName>
    </submittedName>
</protein>
<proteinExistence type="predicted"/>
<organism evidence="3 4">
    <name type="scientific">Oikopleura dioica</name>
    <name type="common">Tunicate</name>
    <dbReference type="NCBI Taxonomy" id="34765"/>
    <lineage>
        <taxon>Eukaryota</taxon>
        <taxon>Metazoa</taxon>
        <taxon>Chordata</taxon>
        <taxon>Tunicata</taxon>
        <taxon>Appendicularia</taxon>
        <taxon>Copelata</taxon>
        <taxon>Oikopleuridae</taxon>
        <taxon>Oikopleura</taxon>
    </lineage>
</organism>
<evidence type="ECO:0000313" key="4">
    <source>
        <dbReference type="Proteomes" id="UP001158576"/>
    </source>
</evidence>
<dbReference type="EMBL" id="OU015566">
    <property type="protein sequence ID" value="CAG5108010.1"/>
    <property type="molecule type" value="Genomic_DNA"/>
</dbReference>
<feature type="region of interest" description="Disordered" evidence="1">
    <location>
        <begin position="524"/>
        <end position="570"/>
    </location>
</feature>
<dbReference type="Proteomes" id="UP001158576">
    <property type="component" value="Chromosome 1"/>
</dbReference>
<evidence type="ECO:0000259" key="2">
    <source>
        <dbReference type="Pfam" id="PF23713"/>
    </source>
</evidence>
<feature type="region of interest" description="Disordered" evidence="1">
    <location>
        <begin position="441"/>
        <end position="463"/>
    </location>
</feature>
<gene>
    <name evidence="3" type="ORF">OKIOD_LOCUS12360</name>
</gene>
<sequence>MPQEAKTSEKKELVNVQGRIQNLSSRVGFATLSTGHCNPGNLNFSDNVYFRKETLEAISGKGIIDLRNIFTVGQLVWINAEIGPEGSRCKWKATKIEPVEVTTMEESVMWSYENLYFIQMLAATGSKDVRDLVAAVQNAPEIVKKQVRPEEKSIKEFLAKSPQLFIVENNVVSLGADSLIARKMEAEVKACCKKAIKRAGFKKNFQSMTGVLSQCKAAARAYIGGMDGLRRFFARHENTFRVQDEEHEEVIIPVDEETDSKSSAVEADAMEFLTRLVARHNGEMNLDDIANELKKNPQIELQTNKLLTFLQDHSSVFLLNGTSVGLVAERDDSIYSSLESAPSNRYFSRRPTVGAGRIIRRRDSYAKYQRLLRRKSSSFKGNTFEFSDNFRFLRDFWSDGEIEDDSTSGVQSFETTNLGFGLLNLGDLHESLRFSTQSLPDTLENNLKSPDEEDEEYSLCGSDVSSRPYREEIESNLNPRFSISLPNLCDLTLLAPGQDPRADEDRESDRFGLKLIASIASSTSNSGFRESMGRGSPPRPSQQPVYVSDCASSDQSSGPGRSMPESVSIRIPKRYEFRQDPDEYLKRTSNQTDVTVVAKGMTGHVMRDFEALTEIFPPQIEEFLRNVEDAQYLYKIEIDAKKIRLRFQTDEGRKTVVTSYTENPCDILQNETIRKCENSNLEQGCFDGQYFIEGTLHEISLLEIGKVVALTISVVLPKVDKANLKKAEELIATKKTIKTIDDENFCRNVCRLLSEDESLSVFVLDLNGRICGHGSIAHWSVGDVRMFPFDSAEDLNSHLQNILKHHPDVIITAAPLTTQVPSSVSVYHLL</sequence>